<proteinExistence type="predicted"/>
<dbReference type="OrthoDB" id="695335at2759"/>
<dbReference type="PANTHER" id="PTHR34709">
    <property type="entry name" value="OS10G0396666 PROTEIN"/>
    <property type="match status" value="1"/>
</dbReference>
<gene>
    <name evidence="3" type="ORF">HU200_035673</name>
</gene>
<dbReference type="InterPro" id="IPR055312">
    <property type="entry name" value="FBL15-like"/>
</dbReference>
<keyword evidence="4" id="KW-1185">Reference proteome</keyword>
<name>A0A835BIH9_9POAL</name>
<reference evidence="3" key="1">
    <citation type="submission" date="2020-07" db="EMBL/GenBank/DDBJ databases">
        <title>Genome sequence and genetic diversity analysis of an under-domesticated orphan crop, white fonio (Digitaria exilis).</title>
        <authorList>
            <person name="Bennetzen J.L."/>
            <person name="Chen S."/>
            <person name="Ma X."/>
            <person name="Wang X."/>
            <person name="Yssel A.E.J."/>
            <person name="Chaluvadi S.R."/>
            <person name="Johnson M."/>
            <person name="Gangashetty P."/>
            <person name="Hamidou F."/>
            <person name="Sanogo M.D."/>
            <person name="Zwaenepoel A."/>
            <person name="Wallace J."/>
            <person name="Van De Peer Y."/>
            <person name="Van Deynze A."/>
        </authorList>
    </citation>
    <scope>NUCLEOTIDE SEQUENCE</scope>
    <source>
        <tissue evidence="3">Leaves</tissue>
    </source>
</reference>
<feature type="domain" description="F-box" evidence="2">
    <location>
        <begin position="37"/>
        <end position="74"/>
    </location>
</feature>
<feature type="region of interest" description="Disordered" evidence="1">
    <location>
        <begin position="1"/>
        <end position="33"/>
    </location>
</feature>
<sequence length="98" mass="10311">MDSTTAVEKHAAARSAKRARRPTTPPDAGDDDAVDLISGLDDDVLLRVLSLLPDASDAVRTGALSRRWRGLWARVAALRFAPRPGFTGATTAAGSQAL</sequence>
<comment type="caution">
    <text evidence="3">The sequence shown here is derived from an EMBL/GenBank/DDBJ whole genome shotgun (WGS) entry which is preliminary data.</text>
</comment>
<accession>A0A835BIH9</accession>
<evidence type="ECO:0000313" key="4">
    <source>
        <dbReference type="Proteomes" id="UP000636709"/>
    </source>
</evidence>
<dbReference type="SUPFAM" id="SSF81383">
    <property type="entry name" value="F-box domain"/>
    <property type="match status" value="1"/>
</dbReference>
<evidence type="ECO:0000256" key="1">
    <source>
        <dbReference type="SAM" id="MobiDB-lite"/>
    </source>
</evidence>
<protein>
    <recommendedName>
        <fullName evidence="2">F-box domain-containing protein</fullName>
    </recommendedName>
</protein>
<dbReference type="EMBL" id="JACEFO010001866">
    <property type="protein sequence ID" value="KAF8698158.1"/>
    <property type="molecule type" value="Genomic_DNA"/>
</dbReference>
<dbReference type="Pfam" id="PF00646">
    <property type="entry name" value="F-box"/>
    <property type="match status" value="1"/>
</dbReference>
<evidence type="ECO:0000259" key="2">
    <source>
        <dbReference type="Pfam" id="PF00646"/>
    </source>
</evidence>
<dbReference type="AlphaFoldDB" id="A0A835BIH9"/>
<dbReference type="InterPro" id="IPR036047">
    <property type="entry name" value="F-box-like_dom_sf"/>
</dbReference>
<dbReference type="Proteomes" id="UP000636709">
    <property type="component" value="Unassembled WGS sequence"/>
</dbReference>
<dbReference type="PANTHER" id="PTHR34709:SF28">
    <property type="entry name" value="OS08G0272601 PROTEIN"/>
    <property type="match status" value="1"/>
</dbReference>
<evidence type="ECO:0000313" key="3">
    <source>
        <dbReference type="EMBL" id="KAF8698158.1"/>
    </source>
</evidence>
<dbReference type="InterPro" id="IPR001810">
    <property type="entry name" value="F-box_dom"/>
</dbReference>
<organism evidence="3 4">
    <name type="scientific">Digitaria exilis</name>
    <dbReference type="NCBI Taxonomy" id="1010633"/>
    <lineage>
        <taxon>Eukaryota</taxon>
        <taxon>Viridiplantae</taxon>
        <taxon>Streptophyta</taxon>
        <taxon>Embryophyta</taxon>
        <taxon>Tracheophyta</taxon>
        <taxon>Spermatophyta</taxon>
        <taxon>Magnoliopsida</taxon>
        <taxon>Liliopsida</taxon>
        <taxon>Poales</taxon>
        <taxon>Poaceae</taxon>
        <taxon>PACMAD clade</taxon>
        <taxon>Panicoideae</taxon>
        <taxon>Panicodae</taxon>
        <taxon>Paniceae</taxon>
        <taxon>Anthephorinae</taxon>
        <taxon>Digitaria</taxon>
    </lineage>
</organism>